<sequence length="544" mass="60135">MSQEMNVLHGPKPFVSLEKSTAGQQLYEALLKHSHLPEALINAHTGETLSYKTVLETSCRLAQSLQRCGYSQNSVVSVCSENSLYFFLPVIASLYIGVTVAPLNENYTEGELTNALSISKPRLIFCSKKSLVKNEDLKKKFSFIQKLVVLDSKNDIGSAESLQNFILRNSDKNFDVSQFKPLYFDPEQQVALIMCSSGTTGLPKGVMNTHRNLAVRFAHCKDPLFGTQTVQGSTVLSFMPFFHGFGMCTTLGYFIMGLRIVMMERFEPELFLSSISKYRIQSILVVPPVMTFLAKSPVIDKYDLSSLKEIGCGAAPLGKEVGEAVIKRLKLKGIRQGYGLTEATLAVLFTPSVEFRPGSSGKVVPFMSVKVVDIETGKTLGPKQSGELCFKGDMLMKGYAGNVKATKEAIDEDGWLHSGDIGYYDEEGHFYIIDRLKELIKYKGFQVPPAELEAVLLQHSSIKDAAVVGIPDERAGELPMAFVVKQPGKEITEQEVFDLVASQVSSPKHLRGGVRFIDEIPKNATGKIMRKELQKLALKLKSKL</sequence>
<reference evidence="18" key="1">
    <citation type="submission" date="2006-02" db="EMBL/GenBank/DDBJ databases">
        <title>Pyrophorus sp. luciferase.</title>
        <authorList>
            <person name="Oba Y."/>
            <person name="Ohta Y."/>
            <person name="Inouye S."/>
            <person name="Ojika M."/>
        </authorList>
    </citation>
    <scope>NUCLEOTIDE SEQUENCE</scope>
</reference>
<keyword evidence="7" id="KW-0547">Nucleotide-binding</keyword>
<dbReference type="FunFam" id="3.40.50.12780:FF:000003">
    <property type="entry name" value="Long-chain-fatty-acid--CoA ligase FadD"/>
    <property type="match status" value="1"/>
</dbReference>
<keyword evidence="10" id="KW-0560">Oxidoreductase</keyword>
<proteinExistence type="evidence at transcript level"/>
<dbReference type="FunFam" id="3.30.300.30:FF:000007">
    <property type="entry name" value="4-coumarate--CoA ligase 2"/>
    <property type="match status" value="1"/>
</dbReference>
<evidence type="ECO:0000256" key="8">
    <source>
        <dbReference type="ARBA" id="ARBA00022840"/>
    </source>
</evidence>
<evidence type="ECO:0000313" key="18">
    <source>
        <dbReference type="EMBL" id="BAQ25864.1"/>
    </source>
</evidence>
<dbReference type="InterPro" id="IPR045851">
    <property type="entry name" value="AMP-bd_C_sf"/>
</dbReference>
<gene>
    <name evidence="18" type="primary">PffL2</name>
</gene>
<dbReference type="InterPro" id="IPR000873">
    <property type="entry name" value="AMP-dep_synth/lig_dom"/>
</dbReference>
<evidence type="ECO:0000256" key="5">
    <source>
        <dbReference type="ARBA" id="ARBA00019043"/>
    </source>
</evidence>
<evidence type="ECO:0000256" key="13">
    <source>
        <dbReference type="ARBA" id="ARBA00023223"/>
    </source>
</evidence>
<evidence type="ECO:0000256" key="11">
    <source>
        <dbReference type="ARBA" id="ARBA00023033"/>
    </source>
</evidence>
<keyword evidence="13" id="KW-0455">Luminescence</keyword>
<evidence type="ECO:0000256" key="3">
    <source>
        <dbReference type="ARBA" id="ARBA00006432"/>
    </source>
</evidence>
<dbReference type="GO" id="GO:0008218">
    <property type="term" value="P:bioluminescence"/>
    <property type="evidence" value="ECO:0007669"/>
    <property type="project" value="UniProtKB-KW"/>
</dbReference>
<dbReference type="Gene3D" id="3.40.50.980">
    <property type="match status" value="2"/>
</dbReference>
<dbReference type="SUPFAM" id="SSF56801">
    <property type="entry name" value="Acetyl-CoA synthetase-like"/>
    <property type="match status" value="1"/>
</dbReference>
<keyword evidence="11" id="KW-0503">Monooxygenase</keyword>
<keyword evidence="12" id="KW-0576">Peroxisome</keyword>
<keyword evidence="6" id="KW-0479">Metal-binding</keyword>
<evidence type="ECO:0000256" key="2">
    <source>
        <dbReference type="ARBA" id="ARBA00004275"/>
    </source>
</evidence>
<evidence type="ECO:0000256" key="1">
    <source>
        <dbReference type="ARBA" id="ARBA00001946"/>
    </source>
</evidence>
<keyword evidence="14" id="KW-0599">Photoprotein</keyword>
<dbReference type="Pfam" id="PF00501">
    <property type="entry name" value="AMP-binding"/>
    <property type="match status" value="1"/>
</dbReference>
<organism evidence="18">
    <name type="scientific">Pectocera fortunei fortunei</name>
    <dbReference type="NCBI Taxonomy" id="341371"/>
    <lineage>
        <taxon>Eukaryota</taxon>
        <taxon>Metazoa</taxon>
        <taxon>Ecdysozoa</taxon>
        <taxon>Arthropoda</taxon>
        <taxon>Hexapoda</taxon>
        <taxon>Insecta</taxon>
        <taxon>Pterygota</taxon>
        <taxon>Neoptera</taxon>
        <taxon>Endopterygota</taxon>
        <taxon>Coleoptera</taxon>
        <taxon>Polyphaga</taxon>
        <taxon>Elateriformia</taxon>
        <taxon>Elateroidea</taxon>
        <taxon>Elateridae</taxon>
        <taxon>Oxynopterinae</taxon>
        <taxon>Pectocera</taxon>
    </lineage>
</organism>
<evidence type="ECO:0000259" key="16">
    <source>
        <dbReference type="Pfam" id="PF00501"/>
    </source>
</evidence>
<evidence type="ECO:0000256" key="4">
    <source>
        <dbReference type="ARBA" id="ARBA00012532"/>
    </source>
</evidence>
<dbReference type="FunFam" id="2.30.38.10:FF:000005">
    <property type="entry name" value="Luciferin 4-monooxygenase"/>
    <property type="match status" value="1"/>
</dbReference>
<dbReference type="InterPro" id="IPR020845">
    <property type="entry name" value="AMP-binding_CS"/>
</dbReference>
<dbReference type="GO" id="GO:0046872">
    <property type="term" value="F:metal ion binding"/>
    <property type="evidence" value="ECO:0007669"/>
    <property type="project" value="UniProtKB-KW"/>
</dbReference>
<feature type="domain" description="AMP-binding enzyme C-terminal" evidence="17">
    <location>
        <begin position="451"/>
        <end position="527"/>
    </location>
</feature>
<dbReference type="GO" id="GO:0005777">
    <property type="term" value="C:peroxisome"/>
    <property type="evidence" value="ECO:0007669"/>
    <property type="project" value="UniProtKB-SubCell"/>
</dbReference>
<dbReference type="InterPro" id="IPR025110">
    <property type="entry name" value="AMP-bd_C"/>
</dbReference>
<comment type="cofactor">
    <cofactor evidence="1">
        <name>Mg(2+)</name>
        <dbReference type="ChEBI" id="CHEBI:18420"/>
    </cofactor>
</comment>
<feature type="domain" description="AMP-dependent synthetase/ligase" evidence="16">
    <location>
        <begin position="39"/>
        <end position="399"/>
    </location>
</feature>
<keyword evidence="8" id="KW-0067">ATP-binding</keyword>
<evidence type="ECO:0000256" key="14">
    <source>
        <dbReference type="ARBA" id="ARBA00023262"/>
    </source>
</evidence>
<name>A0A0C6DRW5_9COLE</name>
<evidence type="ECO:0000259" key="17">
    <source>
        <dbReference type="Pfam" id="PF13193"/>
    </source>
</evidence>
<comment type="similarity">
    <text evidence="3">Belongs to the ATP-dependent AMP-binding enzyme family.</text>
</comment>
<dbReference type="PROSITE" id="PS00455">
    <property type="entry name" value="AMP_BINDING"/>
    <property type="match status" value="1"/>
</dbReference>
<comment type="subcellular location">
    <subcellularLocation>
        <location evidence="2">Peroxisome</location>
    </subcellularLocation>
</comment>
<dbReference type="EMBL" id="AB251887">
    <property type="protein sequence ID" value="BAQ25864.1"/>
    <property type="molecule type" value="mRNA"/>
</dbReference>
<keyword evidence="9" id="KW-0460">Magnesium</keyword>
<evidence type="ECO:0000256" key="12">
    <source>
        <dbReference type="ARBA" id="ARBA00023140"/>
    </source>
</evidence>
<dbReference type="EC" id="1.13.12.7" evidence="4"/>
<dbReference type="GO" id="GO:0005524">
    <property type="term" value="F:ATP binding"/>
    <property type="evidence" value="ECO:0007669"/>
    <property type="project" value="UniProtKB-KW"/>
</dbReference>
<comment type="catalytic activity">
    <reaction evidence="15">
        <text>firefly D-luciferin + ATP + O2 = firefly oxyluciferin + hnu + AMP + CO2 + diphosphate</text>
        <dbReference type="Rhea" id="RHEA:10732"/>
        <dbReference type="ChEBI" id="CHEBI:15379"/>
        <dbReference type="ChEBI" id="CHEBI:16526"/>
        <dbReference type="ChEBI" id="CHEBI:16792"/>
        <dbReference type="ChEBI" id="CHEBI:30212"/>
        <dbReference type="ChEBI" id="CHEBI:30616"/>
        <dbReference type="ChEBI" id="CHEBI:33019"/>
        <dbReference type="ChEBI" id="CHEBI:58038"/>
        <dbReference type="ChEBI" id="CHEBI:456215"/>
        <dbReference type="EC" id="1.13.12.7"/>
    </reaction>
</comment>
<dbReference type="Pfam" id="PF13193">
    <property type="entry name" value="AMP-binding_C"/>
    <property type="match status" value="1"/>
</dbReference>
<dbReference type="GO" id="GO:0047077">
    <property type="term" value="F:Photinus-luciferin 4-monooxygenase (ATP-hydrolyzing) activity"/>
    <property type="evidence" value="ECO:0007669"/>
    <property type="project" value="UniProtKB-EC"/>
</dbReference>
<evidence type="ECO:0000256" key="15">
    <source>
        <dbReference type="ARBA" id="ARBA00048497"/>
    </source>
</evidence>
<evidence type="ECO:0000256" key="7">
    <source>
        <dbReference type="ARBA" id="ARBA00022741"/>
    </source>
</evidence>
<dbReference type="Gene3D" id="3.30.300.30">
    <property type="match status" value="1"/>
</dbReference>
<dbReference type="GO" id="GO:0016405">
    <property type="term" value="F:CoA-ligase activity"/>
    <property type="evidence" value="ECO:0007669"/>
    <property type="project" value="TreeGrafter"/>
</dbReference>
<dbReference type="PANTHER" id="PTHR24096:SF423">
    <property type="entry name" value="GM05240P"/>
    <property type="match status" value="1"/>
</dbReference>
<dbReference type="Gene3D" id="2.30.38.10">
    <property type="entry name" value="Luciferase, Domain 3"/>
    <property type="match status" value="1"/>
</dbReference>
<dbReference type="AlphaFoldDB" id="A0A0C6DRW5"/>
<evidence type="ECO:0000256" key="6">
    <source>
        <dbReference type="ARBA" id="ARBA00022723"/>
    </source>
</evidence>
<accession>A0A0C6DRW5</accession>
<protein>
    <recommendedName>
        <fullName evidence="5">Luciferin 4-monooxygenase</fullName>
        <ecNumber evidence="4">1.13.12.7</ecNumber>
    </recommendedName>
</protein>
<evidence type="ECO:0000256" key="10">
    <source>
        <dbReference type="ARBA" id="ARBA00023002"/>
    </source>
</evidence>
<dbReference type="PANTHER" id="PTHR24096">
    <property type="entry name" value="LONG-CHAIN-FATTY-ACID--COA LIGASE"/>
    <property type="match status" value="1"/>
</dbReference>
<evidence type="ECO:0000256" key="9">
    <source>
        <dbReference type="ARBA" id="ARBA00022842"/>
    </source>
</evidence>